<dbReference type="Proteomes" id="UP000183376">
    <property type="component" value="Chromosome I"/>
</dbReference>
<dbReference type="RefSeq" id="WP_083383780.1">
    <property type="nucleotide sequence ID" value="NZ_LT629701.1"/>
</dbReference>
<dbReference type="InterPro" id="IPR008971">
    <property type="entry name" value="HSP40/DnaJ_pept-bd"/>
</dbReference>
<dbReference type="STRING" id="211114.SAMN04489726_4642"/>
<dbReference type="GO" id="GO:0008270">
    <property type="term" value="F:zinc ion binding"/>
    <property type="evidence" value="ECO:0007669"/>
    <property type="project" value="UniProtKB-KW"/>
</dbReference>
<dbReference type="PANTHER" id="PTHR43096:SF48">
    <property type="entry name" value="CHAPERONE PROTEIN DNAJ"/>
    <property type="match status" value="1"/>
</dbReference>
<dbReference type="PROSITE" id="PS51188">
    <property type="entry name" value="ZF_CR"/>
    <property type="match status" value="1"/>
</dbReference>
<dbReference type="AlphaFoldDB" id="A0A1G9Y8R5"/>
<dbReference type="CDD" id="cd10719">
    <property type="entry name" value="DnaJ_zf"/>
    <property type="match status" value="1"/>
</dbReference>
<feature type="zinc finger region" description="CR-type" evidence="1">
    <location>
        <begin position="285"/>
        <end position="355"/>
    </location>
</feature>
<dbReference type="SUPFAM" id="SSF52129">
    <property type="entry name" value="Caspase-like"/>
    <property type="match status" value="1"/>
</dbReference>
<dbReference type="NCBIfam" id="NF047832">
    <property type="entry name" value="caspase_w_EACC1"/>
    <property type="match status" value="1"/>
</dbReference>
<dbReference type="InterPro" id="IPR036410">
    <property type="entry name" value="HSP_DnaJ_Cys-rich_dom_sf"/>
</dbReference>
<name>A0A1G9Y8R5_ALLAB</name>
<dbReference type="Gene3D" id="2.10.230.10">
    <property type="entry name" value="Heat shock protein DnaJ, cysteine-rich domain"/>
    <property type="match status" value="1"/>
</dbReference>
<dbReference type="PANTHER" id="PTHR43096">
    <property type="entry name" value="DNAJ HOMOLOG 1, MITOCHONDRIAL-RELATED"/>
    <property type="match status" value="1"/>
</dbReference>
<dbReference type="InterPro" id="IPR002939">
    <property type="entry name" value="DnaJ_C"/>
</dbReference>
<dbReference type="InterPro" id="IPR001305">
    <property type="entry name" value="HSP_DnaJ_Cys-rich_dom"/>
</dbReference>
<feature type="domain" description="CR-type" evidence="2">
    <location>
        <begin position="285"/>
        <end position="355"/>
    </location>
</feature>
<keyword evidence="1" id="KW-0862">Zinc</keyword>
<dbReference type="InterPro" id="IPR029030">
    <property type="entry name" value="Caspase-like_dom_sf"/>
</dbReference>
<evidence type="ECO:0000313" key="3">
    <source>
        <dbReference type="EMBL" id="SDN04911.1"/>
    </source>
</evidence>
<dbReference type="CDD" id="cd10747">
    <property type="entry name" value="DnaJ_C"/>
    <property type="match status" value="1"/>
</dbReference>
<dbReference type="Gene3D" id="3.40.50.1460">
    <property type="match status" value="1"/>
</dbReference>
<dbReference type="PROSITE" id="PS00018">
    <property type="entry name" value="EF_HAND_1"/>
    <property type="match status" value="1"/>
</dbReference>
<organism evidence="3 4">
    <name type="scientific">Allokutzneria albata</name>
    <name type="common">Kibdelosporangium albatum</name>
    <dbReference type="NCBI Taxonomy" id="211114"/>
    <lineage>
        <taxon>Bacteria</taxon>
        <taxon>Bacillati</taxon>
        <taxon>Actinomycetota</taxon>
        <taxon>Actinomycetes</taxon>
        <taxon>Pseudonocardiales</taxon>
        <taxon>Pseudonocardiaceae</taxon>
        <taxon>Allokutzneria</taxon>
    </lineage>
</organism>
<dbReference type="SUPFAM" id="SSF49493">
    <property type="entry name" value="HSP40/DnaJ peptide-binding domain"/>
    <property type="match status" value="2"/>
</dbReference>
<keyword evidence="1" id="KW-0479">Metal-binding</keyword>
<evidence type="ECO:0000313" key="4">
    <source>
        <dbReference type="Proteomes" id="UP000183376"/>
    </source>
</evidence>
<dbReference type="GO" id="GO:0051082">
    <property type="term" value="F:unfolded protein binding"/>
    <property type="evidence" value="ECO:0007669"/>
    <property type="project" value="InterPro"/>
</dbReference>
<evidence type="ECO:0000259" key="2">
    <source>
        <dbReference type="PROSITE" id="PS51188"/>
    </source>
</evidence>
<dbReference type="GO" id="GO:0042026">
    <property type="term" value="P:protein refolding"/>
    <property type="evidence" value="ECO:0007669"/>
    <property type="project" value="TreeGrafter"/>
</dbReference>
<dbReference type="GO" id="GO:0031072">
    <property type="term" value="F:heat shock protein binding"/>
    <property type="evidence" value="ECO:0007669"/>
    <property type="project" value="InterPro"/>
</dbReference>
<dbReference type="SUPFAM" id="SSF57938">
    <property type="entry name" value="DnaJ/Hsp40 cysteine-rich domain"/>
    <property type="match status" value="1"/>
</dbReference>
<evidence type="ECO:0000256" key="1">
    <source>
        <dbReference type="PROSITE-ProRule" id="PRU00546"/>
    </source>
</evidence>
<dbReference type="InterPro" id="IPR018247">
    <property type="entry name" value="EF_Hand_1_Ca_BS"/>
</dbReference>
<dbReference type="Pfam" id="PF00656">
    <property type="entry name" value="Peptidase_C14"/>
    <property type="match status" value="1"/>
</dbReference>
<dbReference type="GO" id="GO:0005737">
    <property type="term" value="C:cytoplasm"/>
    <property type="evidence" value="ECO:0007669"/>
    <property type="project" value="TreeGrafter"/>
</dbReference>
<dbReference type="Gene3D" id="2.60.260.20">
    <property type="entry name" value="Urease metallochaperone UreE, N-terminal domain"/>
    <property type="match status" value="2"/>
</dbReference>
<dbReference type="InterPro" id="IPR011600">
    <property type="entry name" value="Pept_C14_caspase"/>
</dbReference>
<sequence>MGVRDALLIATGAYSSERLAELRSPAADVVELADVLADPAIGWFQTKQVVDAPAHRATRAIEEFFRNRSTDDLLVLHISCHGVKDDDGLLYFACADTDPELLASTSIPAGFLHAQMGRCRAKSIVLLLDCCFSGAFVPGMKAAIGMDAKEQLAGYGRAVLMATGRTEYAWEGNRFLELEPEPSRFTEAIIHGLRTGEADRDGDGRVAVDELYEHVYERLRESGVKQTPQWSSELVHRVYLANRAISLQSERLSKSGVRIWPQRRARRGQDALILRDISLKDAVTGKVDTISVETAIICGECRGLGTSADSVVERCPRCRGDGLNGEKDCETCTGFGTLIENPCPGCVGDGRVVVRRSIAAKIPAGISTGMRIRLSEQGETGPGGGPAGDVYLEFNELPDDHFERRGMDLHCTTDISAEIARTGGIIDLDTFDGVKKIRISGGVKSGKTVRVAGLGFPRLRASGEVDGRGDLMITVDVRER</sequence>
<keyword evidence="1" id="KW-0863">Zinc-finger</keyword>
<dbReference type="EMBL" id="LT629701">
    <property type="protein sequence ID" value="SDN04911.1"/>
    <property type="molecule type" value="Genomic_DNA"/>
</dbReference>
<keyword evidence="4" id="KW-1185">Reference proteome</keyword>
<dbReference type="GO" id="GO:0006508">
    <property type="term" value="P:proteolysis"/>
    <property type="evidence" value="ECO:0007669"/>
    <property type="project" value="InterPro"/>
</dbReference>
<proteinExistence type="predicted"/>
<dbReference type="GO" id="GO:0004197">
    <property type="term" value="F:cysteine-type endopeptidase activity"/>
    <property type="evidence" value="ECO:0007669"/>
    <property type="project" value="InterPro"/>
</dbReference>
<dbReference type="Pfam" id="PF01556">
    <property type="entry name" value="DnaJ_C"/>
    <property type="match status" value="1"/>
</dbReference>
<gene>
    <name evidence="3" type="ORF">SAMN04489726_4642</name>
</gene>
<accession>A0A1G9Y8R5</accession>
<protein>
    <submittedName>
        <fullName evidence="3">Molecular chaperone DnaJ</fullName>
    </submittedName>
</protein>
<reference evidence="3 4" key="1">
    <citation type="submission" date="2016-10" db="EMBL/GenBank/DDBJ databases">
        <authorList>
            <person name="de Groot N.N."/>
        </authorList>
    </citation>
    <scope>NUCLEOTIDE SEQUENCE [LARGE SCALE GENOMIC DNA]</scope>
    <source>
        <strain evidence="3 4">DSM 44149</strain>
    </source>
</reference>